<proteinExistence type="predicted"/>
<evidence type="ECO:0000313" key="3">
    <source>
        <dbReference type="Proteomes" id="UP000268162"/>
    </source>
</evidence>
<dbReference type="Proteomes" id="UP000268162">
    <property type="component" value="Unassembled WGS sequence"/>
</dbReference>
<dbReference type="SUPFAM" id="SSF51283">
    <property type="entry name" value="dUTPase-like"/>
    <property type="match status" value="1"/>
</dbReference>
<keyword evidence="3" id="KW-1185">Reference proteome</keyword>
<dbReference type="Gene3D" id="2.70.40.10">
    <property type="match status" value="1"/>
</dbReference>
<feature type="non-terminal residue" evidence="2">
    <location>
        <position position="1"/>
    </location>
</feature>
<feature type="non-terminal residue" evidence="2">
    <location>
        <position position="63"/>
    </location>
</feature>
<sequence>GVIDADFHGEIQVLIHNLMAEPLHFRTGNHIVQLIFQQCESPLLLEMATLNKIKHSITGFGST</sequence>
<gene>
    <name evidence="2" type="ORF">BJ085DRAFT_5380</name>
</gene>
<dbReference type="Pfam" id="PF00692">
    <property type="entry name" value="dUTPase"/>
    <property type="match status" value="1"/>
</dbReference>
<dbReference type="InterPro" id="IPR036157">
    <property type="entry name" value="dUTPase-like_sf"/>
</dbReference>
<accession>A0A4P9ZLD9</accession>
<dbReference type="AlphaFoldDB" id="A0A4P9ZLD9"/>
<protein>
    <recommendedName>
        <fullName evidence="1">dUTPase-like domain-containing protein</fullName>
    </recommendedName>
</protein>
<dbReference type="InterPro" id="IPR029054">
    <property type="entry name" value="dUTPase-like"/>
</dbReference>
<feature type="domain" description="dUTPase-like" evidence="1">
    <location>
        <begin position="1"/>
        <end position="63"/>
    </location>
</feature>
<name>A0A4P9ZLD9_9FUNG</name>
<evidence type="ECO:0000259" key="1">
    <source>
        <dbReference type="Pfam" id="PF00692"/>
    </source>
</evidence>
<organism evidence="2 3">
    <name type="scientific">Dimargaris cristalligena</name>
    <dbReference type="NCBI Taxonomy" id="215637"/>
    <lineage>
        <taxon>Eukaryota</taxon>
        <taxon>Fungi</taxon>
        <taxon>Fungi incertae sedis</taxon>
        <taxon>Zoopagomycota</taxon>
        <taxon>Kickxellomycotina</taxon>
        <taxon>Dimargaritomycetes</taxon>
        <taxon>Dimargaritales</taxon>
        <taxon>Dimargaritaceae</taxon>
        <taxon>Dimargaris</taxon>
    </lineage>
</organism>
<evidence type="ECO:0000313" key="2">
    <source>
        <dbReference type="EMBL" id="RKP33953.1"/>
    </source>
</evidence>
<reference evidence="3" key="1">
    <citation type="journal article" date="2018" name="Nat. Microbiol.">
        <title>Leveraging single-cell genomics to expand the fungal tree of life.</title>
        <authorList>
            <person name="Ahrendt S.R."/>
            <person name="Quandt C.A."/>
            <person name="Ciobanu D."/>
            <person name="Clum A."/>
            <person name="Salamov A."/>
            <person name="Andreopoulos B."/>
            <person name="Cheng J.F."/>
            <person name="Woyke T."/>
            <person name="Pelin A."/>
            <person name="Henrissat B."/>
            <person name="Reynolds N.K."/>
            <person name="Benny G.L."/>
            <person name="Smith M.E."/>
            <person name="James T.Y."/>
            <person name="Grigoriev I.V."/>
        </authorList>
    </citation>
    <scope>NUCLEOTIDE SEQUENCE [LARGE SCALE GENOMIC DNA]</scope>
    <source>
        <strain evidence="3">RSA 468</strain>
    </source>
</reference>
<dbReference type="EMBL" id="ML003441">
    <property type="protein sequence ID" value="RKP33953.1"/>
    <property type="molecule type" value="Genomic_DNA"/>
</dbReference>